<name>A0ABN3X4Y7_9ACTN</name>
<organism evidence="3 4">
    <name type="scientific">Streptomyces erythrogriseus</name>
    <dbReference type="NCBI Taxonomy" id="284027"/>
    <lineage>
        <taxon>Bacteria</taxon>
        <taxon>Bacillati</taxon>
        <taxon>Actinomycetota</taxon>
        <taxon>Actinomycetes</taxon>
        <taxon>Kitasatosporales</taxon>
        <taxon>Streptomycetaceae</taxon>
        <taxon>Streptomyces</taxon>
        <taxon>Streptomyces griseoincarnatus group</taxon>
    </lineage>
</organism>
<sequence length="114" mass="11848">MESGADSGAGVEGGAGADSNGEFLRCFGRQMMLLREAAGLTQAQLGERVGYGEAQIAAVEQGRRIPRPELVDAVDAVDREVGGRGVLVAMKGEVAKARYPSRTPPPPVAVAGRR</sequence>
<evidence type="ECO:0000259" key="2">
    <source>
        <dbReference type="PROSITE" id="PS50943"/>
    </source>
</evidence>
<dbReference type="Proteomes" id="UP001501423">
    <property type="component" value="Unassembled WGS sequence"/>
</dbReference>
<dbReference type="CDD" id="cd00093">
    <property type="entry name" value="HTH_XRE"/>
    <property type="match status" value="1"/>
</dbReference>
<dbReference type="EMBL" id="BAAAVA010000052">
    <property type="protein sequence ID" value="GAA2935818.1"/>
    <property type="molecule type" value="Genomic_DNA"/>
</dbReference>
<dbReference type="RefSeq" id="WP_346089728.1">
    <property type="nucleotide sequence ID" value="NZ_BAAAVA010000052.1"/>
</dbReference>
<dbReference type="Gene3D" id="1.10.260.40">
    <property type="entry name" value="lambda repressor-like DNA-binding domains"/>
    <property type="match status" value="1"/>
</dbReference>
<dbReference type="InterPro" id="IPR001387">
    <property type="entry name" value="Cro/C1-type_HTH"/>
</dbReference>
<dbReference type="Pfam" id="PF13560">
    <property type="entry name" value="HTH_31"/>
    <property type="match status" value="1"/>
</dbReference>
<evidence type="ECO:0000256" key="1">
    <source>
        <dbReference type="SAM" id="MobiDB-lite"/>
    </source>
</evidence>
<reference evidence="3 4" key="1">
    <citation type="journal article" date="2019" name="Int. J. Syst. Evol. Microbiol.">
        <title>The Global Catalogue of Microorganisms (GCM) 10K type strain sequencing project: providing services to taxonomists for standard genome sequencing and annotation.</title>
        <authorList>
            <consortium name="The Broad Institute Genomics Platform"/>
            <consortium name="The Broad Institute Genome Sequencing Center for Infectious Disease"/>
            <person name="Wu L."/>
            <person name="Ma J."/>
        </authorList>
    </citation>
    <scope>NUCLEOTIDE SEQUENCE [LARGE SCALE GENOMIC DNA]</scope>
    <source>
        <strain evidence="3 4">JCM 9650</strain>
    </source>
</reference>
<gene>
    <name evidence="3" type="ORF">GCM10010478_41550</name>
</gene>
<evidence type="ECO:0000313" key="4">
    <source>
        <dbReference type="Proteomes" id="UP001501423"/>
    </source>
</evidence>
<dbReference type="SMART" id="SM00530">
    <property type="entry name" value="HTH_XRE"/>
    <property type="match status" value="1"/>
</dbReference>
<dbReference type="InterPro" id="IPR010982">
    <property type="entry name" value="Lambda_DNA-bd_dom_sf"/>
</dbReference>
<dbReference type="PROSITE" id="PS50943">
    <property type="entry name" value="HTH_CROC1"/>
    <property type="match status" value="1"/>
</dbReference>
<proteinExistence type="predicted"/>
<feature type="domain" description="HTH cro/C1-type" evidence="2">
    <location>
        <begin position="34"/>
        <end position="70"/>
    </location>
</feature>
<protein>
    <recommendedName>
        <fullName evidence="2">HTH cro/C1-type domain-containing protein</fullName>
    </recommendedName>
</protein>
<keyword evidence="4" id="KW-1185">Reference proteome</keyword>
<comment type="caution">
    <text evidence="3">The sequence shown here is derived from an EMBL/GenBank/DDBJ whole genome shotgun (WGS) entry which is preliminary data.</text>
</comment>
<feature type="region of interest" description="Disordered" evidence="1">
    <location>
        <begin position="1"/>
        <end position="20"/>
    </location>
</feature>
<evidence type="ECO:0000313" key="3">
    <source>
        <dbReference type="EMBL" id="GAA2935818.1"/>
    </source>
</evidence>
<dbReference type="SUPFAM" id="SSF47413">
    <property type="entry name" value="lambda repressor-like DNA-binding domains"/>
    <property type="match status" value="1"/>
</dbReference>
<accession>A0ABN3X4Y7</accession>